<evidence type="ECO:0000259" key="2">
    <source>
        <dbReference type="Pfam" id="PF17930"/>
    </source>
</evidence>
<dbReference type="Proteomes" id="UP000319557">
    <property type="component" value="Chromosome"/>
</dbReference>
<gene>
    <name evidence="3" type="ORF">EC9_34730</name>
</gene>
<organism evidence="3 4">
    <name type="scientific">Rosistilla ulvae</name>
    <dbReference type="NCBI Taxonomy" id="1930277"/>
    <lineage>
        <taxon>Bacteria</taxon>
        <taxon>Pseudomonadati</taxon>
        <taxon>Planctomycetota</taxon>
        <taxon>Planctomycetia</taxon>
        <taxon>Pirellulales</taxon>
        <taxon>Pirellulaceae</taxon>
        <taxon>Rosistilla</taxon>
    </lineage>
</organism>
<evidence type="ECO:0000313" key="3">
    <source>
        <dbReference type="EMBL" id="QDS89276.1"/>
    </source>
</evidence>
<dbReference type="PANTHER" id="PTHR39962:SF1">
    <property type="entry name" value="LPXI FAMILY PROTEIN"/>
    <property type="match status" value="1"/>
</dbReference>
<evidence type="ECO:0008006" key="5">
    <source>
        <dbReference type="Google" id="ProtNLM"/>
    </source>
</evidence>
<protein>
    <recommendedName>
        <fullName evidence="5">DUF1009 domain-containing protein</fullName>
    </recommendedName>
</protein>
<dbReference type="Gene3D" id="3.40.140.80">
    <property type="match status" value="1"/>
</dbReference>
<dbReference type="OrthoDB" id="9789836at2"/>
<evidence type="ECO:0000259" key="1">
    <source>
        <dbReference type="Pfam" id="PF06230"/>
    </source>
</evidence>
<sequence length="309" mass="33834">MNSAIHSSPPTGNTSQSGSTVGLIAGWGRFPILVAESLKRQNHRVACAAIRGHACESLNDICDEVRWFGVAKMGGQLRFFRRHGVQRMTMAGKLFKADLMFQGSVWLRHLPDLFCIRTMAPHFITRRKDTRDDTLLTAVTDAYLARGIEVCPATDFAPELLVKQGHHSTQRLNNKQQADVRFGWTIAKQMGGLDIGQSITVKDQTVVAVEAVEGTDACIERSGKLCGKRGFTLIKVAKPQQDMRFDVPTIGPQTIELLAAAGGECIVIEADKTIVVDQDEVTRIANAHRIAIVAVNDAELAENENIFAA</sequence>
<dbReference type="InterPro" id="IPR010415">
    <property type="entry name" value="LpxI_C"/>
</dbReference>
<dbReference type="Pfam" id="PF17930">
    <property type="entry name" value="LpxI_N"/>
    <property type="match status" value="1"/>
</dbReference>
<dbReference type="RefSeq" id="WP_145346896.1">
    <property type="nucleotide sequence ID" value="NZ_CP036261.1"/>
</dbReference>
<dbReference type="KEGG" id="ruv:EC9_34730"/>
<dbReference type="Gene3D" id="3.40.50.20">
    <property type="match status" value="1"/>
</dbReference>
<keyword evidence="4" id="KW-1185">Reference proteome</keyword>
<name>A0A517M323_9BACT</name>
<feature type="domain" description="LpxI N-terminal" evidence="2">
    <location>
        <begin position="21"/>
        <end position="160"/>
    </location>
</feature>
<dbReference type="InterPro" id="IPR053174">
    <property type="entry name" value="LpxI"/>
</dbReference>
<dbReference type="PANTHER" id="PTHR39962">
    <property type="entry name" value="BLL4848 PROTEIN"/>
    <property type="match status" value="1"/>
</dbReference>
<dbReference type="InterPro" id="IPR041255">
    <property type="entry name" value="LpxI_N"/>
</dbReference>
<dbReference type="EMBL" id="CP036261">
    <property type="protein sequence ID" value="QDS89276.1"/>
    <property type="molecule type" value="Genomic_DNA"/>
</dbReference>
<proteinExistence type="predicted"/>
<evidence type="ECO:0000313" key="4">
    <source>
        <dbReference type="Proteomes" id="UP000319557"/>
    </source>
</evidence>
<dbReference type="InterPro" id="IPR043167">
    <property type="entry name" value="LpxI_C_sf"/>
</dbReference>
<accession>A0A517M323</accession>
<feature type="domain" description="LpxI C-terminal" evidence="1">
    <location>
        <begin position="164"/>
        <end position="293"/>
    </location>
</feature>
<dbReference type="Pfam" id="PF06230">
    <property type="entry name" value="LpxI_C"/>
    <property type="match status" value="1"/>
</dbReference>
<reference evidence="3 4" key="1">
    <citation type="submission" date="2019-02" db="EMBL/GenBank/DDBJ databases">
        <title>Deep-cultivation of Planctomycetes and their phenomic and genomic characterization uncovers novel biology.</title>
        <authorList>
            <person name="Wiegand S."/>
            <person name="Jogler M."/>
            <person name="Boedeker C."/>
            <person name="Pinto D."/>
            <person name="Vollmers J."/>
            <person name="Rivas-Marin E."/>
            <person name="Kohn T."/>
            <person name="Peeters S.H."/>
            <person name="Heuer A."/>
            <person name="Rast P."/>
            <person name="Oberbeckmann S."/>
            <person name="Bunk B."/>
            <person name="Jeske O."/>
            <person name="Meyerdierks A."/>
            <person name="Storesund J.E."/>
            <person name="Kallscheuer N."/>
            <person name="Luecker S."/>
            <person name="Lage O.M."/>
            <person name="Pohl T."/>
            <person name="Merkel B.J."/>
            <person name="Hornburger P."/>
            <person name="Mueller R.-W."/>
            <person name="Bruemmer F."/>
            <person name="Labrenz M."/>
            <person name="Spormann A.M."/>
            <person name="Op den Camp H."/>
            <person name="Overmann J."/>
            <person name="Amann R."/>
            <person name="Jetten M.S.M."/>
            <person name="Mascher T."/>
            <person name="Medema M.H."/>
            <person name="Devos D.P."/>
            <person name="Kaster A.-K."/>
            <person name="Ovreas L."/>
            <person name="Rohde M."/>
            <person name="Galperin M.Y."/>
            <person name="Jogler C."/>
        </authorList>
    </citation>
    <scope>NUCLEOTIDE SEQUENCE [LARGE SCALE GENOMIC DNA]</scope>
    <source>
        <strain evidence="3 4">EC9</strain>
    </source>
</reference>
<dbReference type="AlphaFoldDB" id="A0A517M323"/>